<dbReference type="InterPro" id="IPR003598">
    <property type="entry name" value="Ig_sub2"/>
</dbReference>
<evidence type="ECO:0000256" key="8">
    <source>
        <dbReference type="ARBA" id="ARBA00022989"/>
    </source>
</evidence>
<feature type="domain" description="Ig-like" evidence="14">
    <location>
        <begin position="2382"/>
        <end position="2470"/>
    </location>
</feature>
<feature type="domain" description="Ig-like" evidence="14">
    <location>
        <begin position="969"/>
        <end position="1052"/>
    </location>
</feature>
<keyword evidence="3" id="KW-0964">Secreted</keyword>
<dbReference type="PANTHER" id="PTHR45080">
    <property type="entry name" value="CONTACTIN 5"/>
    <property type="match status" value="1"/>
</dbReference>
<dbReference type="GO" id="GO:0050808">
    <property type="term" value="P:synapse organization"/>
    <property type="evidence" value="ECO:0007669"/>
    <property type="project" value="TreeGrafter"/>
</dbReference>
<feature type="domain" description="Ig-like" evidence="14">
    <location>
        <begin position="2100"/>
        <end position="2182"/>
    </location>
</feature>
<reference evidence="15 16" key="2">
    <citation type="submission" date="2018-11" db="EMBL/GenBank/DDBJ databases">
        <authorList>
            <consortium name="Pathogen Informatics"/>
        </authorList>
    </citation>
    <scope>NUCLEOTIDE SEQUENCE [LARGE SCALE GENOMIC DNA]</scope>
</reference>
<feature type="domain" description="Ig-like" evidence="14">
    <location>
        <begin position="2854"/>
        <end position="2893"/>
    </location>
</feature>
<dbReference type="SMART" id="SM00408">
    <property type="entry name" value="IGc2"/>
    <property type="match status" value="26"/>
</dbReference>
<feature type="domain" description="Ig-like" evidence="14">
    <location>
        <begin position="2191"/>
        <end position="2280"/>
    </location>
</feature>
<evidence type="ECO:0000256" key="5">
    <source>
        <dbReference type="ARBA" id="ARBA00022729"/>
    </source>
</evidence>
<dbReference type="GO" id="GO:0043025">
    <property type="term" value="C:neuronal cell body"/>
    <property type="evidence" value="ECO:0007669"/>
    <property type="project" value="TreeGrafter"/>
</dbReference>
<feature type="domain" description="Ig-like" evidence="14">
    <location>
        <begin position="430"/>
        <end position="514"/>
    </location>
</feature>
<dbReference type="SMART" id="SM00409">
    <property type="entry name" value="IG"/>
    <property type="match status" value="26"/>
</dbReference>
<feature type="domain" description="Ig-like" evidence="14">
    <location>
        <begin position="1244"/>
        <end position="1346"/>
    </location>
</feature>
<evidence type="ECO:0000256" key="13">
    <source>
        <dbReference type="SAM" id="SignalP"/>
    </source>
</evidence>
<feature type="domain" description="Ig-like" evidence="14">
    <location>
        <begin position="1915"/>
        <end position="1998"/>
    </location>
</feature>
<evidence type="ECO:0000313" key="17">
    <source>
        <dbReference type="WBParaSite" id="TCLT_0000142701-mRNA-1"/>
    </source>
</evidence>
<dbReference type="Pfam" id="PF25106">
    <property type="entry name" value="VWA_4"/>
    <property type="match status" value="1"/>
</dbReference>
<sequence length="2893" mass="320473">MHTLGFRAIVALLLLLLFQVFVQSIHDKIAPPGTSSLTFVFDTTGSMNDDLIQVQDGAKKILETVLSQREKLIYNYVYVPFHDPRVGPVFSTTDPIAFQRHLSSVHVVGGGDCPEMALSGIKLALESSLPSSFIYAFTDARAKDYHLEDQVVNLIQEKQSSVVFVMTGDCNDRTHPGFRCYEKVAAVGFGQVFHLEKTDVNKVLNYVRHSIAYRKVHIMYEIHEKGGSTLNQIPVDRLLNEMTISLTGDKDDTDFLDISLINPKGLWVNQAELSNESGSIDLSNIKLIRIRNPMPGIWKIRTSSRLKHTLRVLGQGAVDFKYGFAMRPTEKMEMTHPRPIAHQKTYLVVNITGLVPPGIVLEISLLDYYGNELFSKAATMHSDNPYVFYVGPFIPPLGLFFVRVRGEDDKSYEFHRIAPTAVSAAQTGGPRAYMADRITAVTSQAINLTCSVASKSEFTLYWFKGDERLGEPLFYPYSDTSVWTLPEVTPNDRGQYRCVVISPSGNYTATTFLDAKEPIPEITSVRNESVARKNLAFLHCRTQNLHTMIQWLKGDTVIDNSAKMRLYPNGTLMIVDVDMQDAGMYRCRVQTSGGRAEAVMYLRVLDPPKVHVTPKQLYFVRGQSFSISCSVAGDPSPEPQWFFRKQRVIPDHHKYYITYKYDLIVQKPTETDAGIYECRASNAAGTETANAFTQIATPPKIRVIRDRQMVGRGDQITLECIIMQGTPKPAIKWFRGGREVPSYRYLSVNQNKLTIQEVQDSDAGSYTCVAQNIAGRDSGIINLDVGSMPTIVPTPETVRVNIDRSVTLQCRAIGHPLPKITWRRNGIPIENLNNRIKALPDGNVRVDDQDRYTCTAKNVFGHQDKTTALLVTGLVSPVLGHVPPEEQLLEGEELRLSCVVVLGSPKPVLKWYKNNEPIIPSAYVSVESGGSSLVLRKGRPQDEGRYTCIATSPAGNASINVNVEMIRKPYIEKNEVLEYKTPRGEVIEIPCRVTGKPQPKVIWSLDGKPISTIGREFEILPDNTLRIHETSGSHSGKYVCTASNSAGEAEIATGVVVLSPPIIEPGQISYNLIQGNQITLPCEARGDPTPHIRWYLNDEEFGDGYVDEDGSLTIENAQEYHRGQFKCVASNEVGNDEKVMSVTVHTAPTIEGSGQLKIMVTKVNKSVLLPCPARAFPPPSRTWSYEGNRIYGGYNQGTKMKVTPDGSLEISTPQMNHAGRYTCHVSNLAGDDQITYLLKIQEPPKIISDIPGTIDVVLGLMLEIPCRAIGTPQPTIAWEKDGFQVILVLIEKSIISMESEWLIIPDHINHIDMAGTLRIDKTQLIHSGIYRCIATNPAGRDERNVQVDIQEPPKISSNTLTEYTTVEGDRIELRCFASANPPPTITWSQKGIKVTNETPRMHVIADGTLVIDDVESDDAGHYICKATNVAGESERVVRLRVITPPDIPDQETTVIETIVVGQSFSLYCPVFSTPLPQITWLLNERPINENDANIVISDNQRRLHILKSRVFDAGNYKCIARNPAGESAKTFHVEIVGKIYIYFHISKIKMLSVPPNLDQATHKVKLTVPENKHIELGCPISGLPEPDISWLVNGQLLEQSMTRRGVRLAGNGKSIVIESAQLENEGIYTCVGTNKGGSLDVDVHLSVLAPPKVGKDEELEVIVGKSLVMNCDVEQEGMKSTISWLMNGSETLPSNAQIVLDGRRMYLDQITLQNEATYQCRVRNSAAAPRFQENNYEANTQVTLGTALSLTCHVDGHPFPNIRWLRDGQVMIDEHASLSDRNQKLVLQYTDYANHRYTCVANNKAGSISREFLVQVIAPPEMIYSGDRTSIEVIEGHTLTLECPLFRPNSIISIEWFKNGRPITRDDVNMQISLDETTLVTVSAEKDAEGTYICVARNSAGQATREFDVTVIVPPSIIGKAVEDVVVVEGESLELQCDFEADPIPDIQWSKDGLEVGRNVQLLNAKRIALVASVSAADAASYRCGVINKAGRAEKTFNVRVITKPELKNANLPTLVESLIHRPISLECLLEGNSDANISWTKDDVPLIPGYEEDIQILNGGRYLLISDTQLGYQARYTCIARNKAGEASKHFKLSVLVPPAVVSKSKQYRVIENNSLILPCEVEGQPFPTITWTKDGIPALHLNSVQTLSEGQQLKIVRAGVEHRGSYVCLAQNKVGKSEIGFDVDVITRPTIAKEVKKVIDVVQNDSAVIKCPIIDQGFSGEVTWLKDYHPVRIDGRKYAVSQLSRKLHINRVDIHDEGSYSCRVRNDAGESRADYKLNILLPPEILILDKDKNRTVNENSAITLSCPVTGKPEPEIEWFKDGELIKSQNITKKIETGVLDGNDVKISRVQVINSGRYTCEAKNKAGMAEQDILLYVMTPPKIEYEGVPEEIGAKLKSSLTINCPAYGRPMPVVNWLKSGRPLDYGADIYLSANGMKLHFLNMKKSDADHYTCIARNAAGEEKRDFVVKLLEAPTIEGPNILHRVQVISGRTAVINCPAFGSPKPSIAWLKNGQPLISDHRHAILNGGRQLEISDASLNDDARYTCIATNDIGLTDLETHLQVIGTPVIATDKHEVIEVLVNEAKDLLCDVSGTEPIDIEWLRGGEAIELAGTSRFGTSYLQISSRGRILHILSAQLSDALRYTCIARNSAGEAKKTFDLRVLVPPTINESSSSSPLQTIVPRTGFAVECVVHAVPDAQIIWTRNNLLLRPSDDFVFLNNNQTIWVNNVREGFDGRYTCMAVNKVGRASRDFIIKLTAPPVLDGTSQNIDVVIGDYVILSCKVLSGTGKLSVKWIVDGREVGDGQISQTVRVDGKRVEIRNARISDSGSYVCVVQNEAGVARKNFELAVLERPRFLDMTNLNPSIIVGRPLLLDCSVTGTPKPIVMWSKVSL</sequence>
<dbReference type="OrthoDB" id="5985519at2759"/>
<feature type="domain" description="Ig-like" evidence="14">
    <location>
        <begin position="2480"/>
        <end position="2563"/>
    </location>
</feature>
<evidence type="ECO:0000259" key="14">
    <source>
        <dbReference type="PROSITE" id="PS50835"/>
    </source>
</evidence>
<evidence type="ECO:0000256" key="10">
    <source>
        <dbReference type="ARBA" id="ARBA00023157"/>
    </source>
</evidence>
<evidence type="ECO:0000256" key="4">
    <source>
        <dbReference type="ARBA" id="ARBA00022692"/>
    </source>
</evidence>
<dbReference type="InterPro" id="IPR056861">
    <property type="entry name" value="HMCN1-like_VWA"/>
</dbReference>
<dbReference type="Gene3D" id="2.60.40.10">
    <property type="entry name" value="Immunoglobulins"/>
    <property type="match status" value="26"/>
</dbReference>
<dbReference type="InterPro" id="IPR003599">
    <property type="entry name" value="Ig_sub"/>
</dbReference>
<dbReference type="Pfam" id="PF07679">
    <property type="entry name" value="I-set"/>
    <property type="match status" value="16"/>
</dbReference>
<dbReference type="GO" id="GO:0008046">
    <property type="term" value="F:axon guidance receptor activity"/>
    <property type="evidence" value="ECO:0007669"/>
    <property type="project" value="TreeGrafter"/>
</dbReference>
<feature type="domain" description="Ig-like" evidence="14">
    <location>
        <begin position="608"/>
        <end position="693"/>
    </location>
</feature>
<feature type="domain" description="Ig-like" evidence="14">
    <location>
        <begin position="2005"/>
        <end position="2095"/>
    </location>
</feature>
<evidence type="ECO:0000256" key="1">
    <source>
        <dbReference type="ARBA" id="ARBA00004167"/>
    </source>
</evidence>
<dbReference type="GO" id="GO:0005576">
    <property type="term" value="C:extracellular region"/>
    <property type="evidence" value="ECO:0007669"/>
    <property type="project" value="UniProtKB-SubCell"/>
</dbReference>
<feature type="domain" description="Ig-like" evidence="14">
    <location>
        <begin position="877"/>
        <end position="964"/>
    </location>
</feature>
<feature type="domain" description="Ig-like" evidence="14">
    <location>
        <begin position="699"/>
        <end position="786"/>
    </location>
</feature>
<evidence type="ECO:0000256" key="3">
    <source>
        <dbReference type="ARBA" id="ARBA00022525"/>
    </source>
</evidence>
<dbReference type="WBParaSite" id="TCLT_0000142701-mRNA-1">
    <property type="protein sequence ID" value="TCLT_0000142701-mRNA-1"/>
    <property type="gene ID" value="TCLT_0000142701"/>
</dbReference>
<feature type="domain" description="Ig-like" evidence="14">
    <location>
        <begin position="1729"/>
        <end position="1815"/>
    </location>
</feature>
<dbReference type="Proteomes" id="UP000276776">
    <property type="component" value="Unassembled WGS sequence"/>
</dbReference>
<feature type="domain" description="Ig-like" evidence="14">
    <location>
        <begin position="1820"/>
        <end position="1910"/>
    </location>
</feature>
<dbReference type="EMBL" id="UYYF01000183">
    <property type="protein sequence ID" value="VDM96861.1"/>
    <property type="molecule type" value="Genomic_DNA"/>
</dbReference>
<dbReference type="FunFam" id="2.60.40.10:FF:000503">
    <property type="entry name" value="Hemicentin 1"/>
    <property type="match status" value="3"/>
</dbReference>
<keyword evidence="12" id="KW-0393">Immunoglobulin domain</keyword>
<dbReference type="SUPFAM" id="SSF53300">
    <property type="entry name" value="vWA-like"/>
    <property type="match status" value="1"/>
</dbReference>
<keyword evidence="4" id="KW-0812">Transmembrane</keyword>
<dbReference type="Gene3D" id="3.40.50.410">
    <property type="entry name" value="von Willebrand factor, type A domain"/>
    <property type="match status" value="1"/>
</dbReference>
<dbReference type="InterPro" id="IPR013151">
    <property type="entry name" value="Immunoglobulin_dom"/>
</dbReference>
<keyword evidence="10" id="KW-1015">Disulfide bond</keyword>
<dbReference type="PROSITE" id="PS50835">
    <property type="entry name" value="IG_LIKE"/>
    <property type="match status" value="27"/>
</dbReference>
<reference evidence="17" key="1">
    <citation type="submission" date="2016-04" db="UniProtKB">
        <authorList>
            <consortium name="WormBaseParasite"/>
        </authorList>
    </citation>
    <scope>IDENTIFICATION</scope>
</reference>
<feature type="domain" description="Ig-like" evidence="14">
    <location>
        <begin position="789"/>
        <end position="872"/>
    </location>
</feature>
<feature type="domain" description="Ig-like" evidence="14">
    <location>
        <begin position="1353"/>
        <end position="1443"/>
    </location>
</feature>
<keyword evidence="16" id="KW-1185">Reference proteome</keyword>
<dbReference type="CDD" id="cd00096">
    <property type="entry name" value="Ig"/>
    <property type="match status" value="10"/>
</dbReference>
<keyword evidence="7" id="KW-0130">Cell adhesion</keyword>
<feature type="domain" description="Ig-like" evidence="14">
    <location>
        <begin position="520"/>
        <end position="601"/>
    </location>
</feature>
<dbReference type="FunFam" id="2.60.40.10:FF:000130">
    <property type="entry name" value="Hemicentin 1"/>
    <property type="match status" value="2"/>
</dbReference>
<evidence type="ECO:0000256" key="2">
    <source>
        <dbReference type="ARBA" id="ARBA00004613"/>
    </source>
</evidence>
<feature type="domain" description="Ig-like" evidence="14">
    <location>
        <begin position="1555"/>
        <end position="1646"/>
    </location>
</feature>
<keyword evidence="5 13" id="KW-0732">Signal</keyword>
<dbReference type="OMA" id="VQWPPLA"/>
<evidence type="ECO:0000256" key="12">
    <source>
        <dbReference type="ARBA" id="ARBA00023319"/>
    </source>
</evidence>
<dbReference type="GO" id="GO:0007156">
    <property type="term" value="P:homophilic cell adhesion via plasma membrane adhesion molecules"/>
    <property type="evidence" value="ECO:0007669"/>
    <property type="project" value="TreeGrafter"/>
</dbReference>
<dbReference type="InterPro" id="IPR007110">
    <property type="entry name" value="Ig-like_dom"/>
</dbReference>
<evidence type="ECO:0000256" key="7">
    <source>
        <dbReference type="ARBA" id="ARBA00022889"/>
    </source>
</evidence>
<protein>
    <submittedName>
        <fullName evidence="17">Hemicentin-1</fullName>
    </submittedName>
</protein>
<evidence type="ECO:0000256" key="11">
    <source>
        <dbReference type="ARBA" id="ARBA00023180"/>
    </source>
</evidence>
<keyword evidence="9" id="KW-0472">Membrane</keyword>
<dbReference type="FunFam" id="2.60.40.10:FF:000017">
    <property type="entry name" value="Down syndrome cell adhesion molecule b"/>
    <property type="match status" value="1"/>
</dbReference>
<evidence type="ECO:0000313" key="16">
    <source>
        <dbReference type="Proteomes" id="UP000276776"/>
    </source>
</evidence>
<dbReference type="Pfam" id="PF00047">
    <property type="entry name" value="ig"/>
    <property type="match status" value="1"/>
</dbReference>
<feature type="domain" description="Ig-like" evidence="14">
    <location>
        <begin position="1148"/>
        <end position="1235"/>
    </location>
</feature>
<feature type="domain" description="Ig-like" evidence="14">
    <location>
        <begin position="2667"/>
        <end position="2758"/>
    </location>
</feature>
<dbReference type="InterPro" id="IPR013098">
    <property type="entry name" value="Ig_I-set"/>
</dbReference>
<dbReference type="FunFam" id="2.60.40.10:FF:000032">
    <property type="entry name" value="palladin isoform X1"/>
    <property type="match status" value="4"/>
</dbReference>
<feature type="domain" description="Ig-like" evidence="14">
    <location>
        <begin position="1445"/>
        <end position="1536"/>
    </location>
</feature>
<proteinExistence type="predicted"/>
<name>A0A0N5CMP2_THECL</name>
<dbReference type="Pfam" id="PF13927">
    <property type="entry name" value="Ig_3"/>
    <property type="match status" value="8"/>
</dbReference>
<dbReference type="GO" id="GO:0030424">
    <property type="term" value="C:axon"/>
    <property type="evidence" value="ECO:0007669"/>
    <property type="project" value="TreeGrafter"/>
</dbReference>
<feature type="signal peptide" evidence="13">
    <location>
        <begin position="1"/>
        <end position="24"/>
    </location>
</feature>
<feature type="domain" description="Ig-like" evidence="14">
    <location>
        <begin position="2285"/>
        <end position="2377"/>
    </location>
</feature>
<feature type="domain" description="Ig-like" evidence="14">
    <location>
        <begin position="1651"/>
        <end position="1725"/>
    </location>
</feature>
<feature type="domain" description="Ig-like" evidence="14">
    <location>
        <begin position="2760"/>
        <end position="2849"/>
    </location>
</feature>
<dbReference type="Pfam" id="PF23560">
    <property type="entry name" value="GBD_Hemicentin"/>
    <property type="match status" value="1"/>
</dbReference>
<keyword evidence="11" id="KW-0325">Glycoprotein</keyword>
<dbReference type="GO" id="GO:0005886">
    <property type="term" value="C:plasma membrane"/>
    <property type="evidence" value="ECO:0007669"/>
    <property type="project" value="TreeGrafter"/>
</dbReference>
<evidence type="ECO:0000256" key="9">
    <source>
        <dbReference type="ARBA" id="ARBA00023136"/>
    </source>
</evidence>
<comment type="subcellular location">
    <subcellularLocation>
        <location evidence="1">Membrane</location>
        <topology evidence="1">Single-pass membrane protein</topology>
    </subcellularLocation>
    <subcellularLocation>
        <location evidence="2">Secreted</location>
    </subcellularLocation>
</comment>
<keyword evidence="6" id="KW-0677">Repeat</keyword>
<dbReference type="InterPro" id="IPR013783">
    <property type="entry name" value="Ig-like_fold"/>
</dbReference>
<feature type="domain" description="Ig-like" evidence="14">
    <location>
        <begin position="1060"/>
        <end position="1143"/>
    </location>
</feature>
<dbReference type="PANTHER" id="PTHR45080:SF8">
    <property type="entry name" value="IG-LIKE DOMAIN-CONTAINING PROTEIN"/>
    <property type="match status" value="1"/>
</dbReference>
<feature type="chain" id="PRO_5043126230" evidence="13">
    <location>
        <begin position="25"/>
        <end position="2893"/>
    </location>
</feature>
<dbReference type="PRINTS" id="PR01832">
    <property type="entry name" value="VEGFRECEPTOR"/>
</dbReference>
<dbReference type="InterPro" id="IPR036179">
    <property type="entry name" value="Ig-like_dom_sf"/>
</dbReference>
<organism evidence="17">
    <name type="scientific">Thelazia callipaeda</name>
    <name type="common">Oriental eyeworm</name>
    <name type="synonym">Parasitic nematode</name>
    <dbReference type="NCBI Taxonomy" id="103827"/>
    <lineage>
        <taxon>Eukaryota</taxon>
        <taxon>Metazoa</taxon>
        <taxon>Ecdysozoa</taxon>
        <taxon>Nematoda</taxon>
        <taxon>Chromadorea</taxon>
        <taxon>Rhabditida</taxon>
        <taxon>Spirurina</taxon>
        <taxon>Spiruromorpha</taxon>
        <taxon>Thelazioidea</taxon>
        <taxon>Thelaziidae</taxon>
        <taxon>Thelazia</taxon>
    </lineage>
</organism>
<dbReference type="InterPro" id="IPR056475">
    <property type="entry name" value="GBD_Hemicentin/VWA7"/>
</dbReference>
<gene>
    <name evidence="15" type="ORF">TCLT_LOCUS1428</name>
</gene>
<keyword evidence="8" id="KW-1133">Transmembrane helix</keyword>
<dbReference type="InterPro" id="IPR050958">
    <property type="entry name" value="Cell_Adh-Cytoskel_Orgn"/>
</dbReference>
<dbReference type="InterPro" id="IPR036465">
    <property type="entry name" value="vWFA_dom_sf"/>
</dbReference>
<evidence type="ECO:0000313" key="15">
    <source>
        <dbReference type="EMBL" id="VDM96861.1"/>
    </source>
</evidence>
<accession>A0A0N5CMP2</accession>
<feature type="domain" description="Ig-like" evidence="14">
    <location>
        <begin position="2568"/>
        <end position="2662"/>
    </location>
</feature>
<dbReference type="SUPFAM" id="SSF48726">
    <property type="entry name" value="Immunoglobulin"/>
    <property type="match status" value="26"/>
</dbReference>
<evidence type="ECO:0000256" key="6">
    <source>
        <dbReference type="ARBA" id="ARBA00022737"/>
    </source>
</evidence>
<dbReference type="STRING" id="103827.A0A0N5CMP2"/>